<protein>
    <submittedName>
        <fullName evidence="1">Uncharacterized protein</fullName>
    </submittedName>
</protein>
<proteinExistence type="predicted"/>
<dbReference type="AlphaFoldDB" id="V4LGH8"/>
<sequence length="237" mass="27122">MESMSMTQRVLRRNRSLPASRYCPYTIGSVKETNIPKEKQREEVVKLGVKLSLFVAEAMFILSDDIRSMSIFCCWLFKHPENKSLNAPVVGRMFLAIEYVFETYIKPKNGIYKGGGKSIQWENFNPSCLHFAFVVRVLDRIVTILRNGGVVRSSGFVHCNQELKKLEEKLRSLKDVSEANGFAREAIESNIIHSWKSLFETTHEVLNTKTRFIALFKSAVDEINQYVCCRGLASLLI</sequence>
<gene>
    <name evidence="1" type="ORF">EUTSA_v10001856mg</name>
</gene>
<reference evidence="1 2" key="1">
    <citation type="journal article" date="2013" name="Front. Plant Sci.">
        <title>The Reference Genome of the Halophytic Plant Eutrema salsugineum.</title>
        <authorList>
            <person name="Yang R."/>
            <person name="Jarvis D.E."/>
            <person name="Chen H."/>
            <person name="Beilstein M.A."/>
            <person name="Grimwood J."/>
            <person name="Jenkins J."/>
            <person name="Shu S."/>
            <person name="Prochnik S."/>
            <person name="Xin M."/>
            <person name="Ma C."/>
            <person name="Schmutz J."/>
            <person name="Wing R.A."/>
            <person name="Mitchell-Olds T."/>
            <person name="Schumaker K.S."/>
            <person name="Wang X."/>
        </authorList>
    </citation>
    <scope>NUCLEOTIDE SEQUENCE [LARGE SCALE GENOMIC DNA]</scope>
</reference>
<accession>V4LGH8</accession>
<organism evidence="1 2">
    <name type="scientific">Eutrema salsugineum</name>
    <name type="common">Saltwater cress</name>
    <name type="synonym">Sisymbrium salsugineum</name>
    <dbReference type="NCBI Taxonomy" id="72664"/>
    <lineage>
        <taxon>Eukaryota</taxon>
        <taxon>Viridiplantae</taxon>
        <taxon>Streptophyta</taxon>
        <taxon>Embryophyta</taxon>
        <taxon>Tracheophyta</taxon>
        <taxon>Spermatophyta</taxon>
        <taxon>Magnoliopsida</taxon>
        <taxon>eudicotyledons</taxon>
        <taxon>Gunneridae</taxon>
        <taxon>Pentapetalae</taxon>
        <taxon>rosids</taxon>
        <taxon>malvids</taxon>
        <taxon>Brassicales</taxon>
        <taxon>Brassicaceae</taxon>
        <taxon>Eutremeae</taxon>
        <taxon>Eutrema</taxon>
    </lineage>
</organism>
<dbReference type="EMBL" id="KI517488">
    <property type="protein sequence ID" value="ESQ38893.1"/>
    <property type="molecule type" value="Genomic_DNA"/>
</dbReference>
<dbReference type="KEGG" id="eus:EUTSA_v10001856mg"/>
<dbReference type="Gramene" id="ESQ38893">
    <property type="protein sequence ID" value="ESQ38893"/>
    <property type="gene ID" value="EUTSA_v10001856mg"/>
</dbReference>
<evidence type="ECO:0000313" key="2">
    <source>
        <dbReference type="Proteomes" id="UP000030689"/>
    </source>
</evidence>
<name>V4LGH8_EUTSA</name>
<evidence type="ECO:0000313" key="1">
    <source>
        <dbReference type="EMBL" id="ESQ38893.1"/>
    </source>
</evidence>
<dbReference type="OMA" id="MFLAIEY"/>
<dbReference type="InterPro" id="IPR016970">
    <property type="entry name" value="UCP031143"/>
</dbReference>
<dbReference type="Proteomes" id="UP000030689">
    <property type="component" value="Unassembled WGS sequence"/>
</dbReference>
<dbReference type="Pfam" id="PF06683">
    <property type="entry name" value="DUF1184"/>
    <property type="match status" value="1"/>
</dbReference>
<keyword evidence="2" id="KW-1185">Reference proteome</keyword>
<dbReference type="PIRSF" id="PIRSF031143">
    <property type="entry name" value="UCP031143"/>
    <property type="match status" value="1"/>
</dbReference>
<dbReference type="InterPro" id="IPR009568">
    <property type="entry name" value="DUF1184"/>
</dbReference>